<evidence type="ECO:0000313" key="2">
    <source>
        <dbReference type="EMBL" id="KRL90445.1"/>
    </source>
</evidence>
<feature type="domain" description="N-acetylmuramoyl-L-alanine amidase" evidence="1">
    <location>
        <begin position="66"/>
        <end position="207"/>
    </location>
</feature>
<dbReference type="Pfam" id="PF03217">
    <property type="entry name" value="SlpA"/>
    <property type="match status" value="1"/>
</dbReference>
<dbReference type="SMART" id="SM00644">
    <property type="entry name" value="Ami_2"/>
    <property type="match status" value="1"/>
</dbReference>
<dbReference type="CDD" id="cd06583">
    <property type="entry name" value="PGRP"/>
    <property type="match status" value="1"/>
</dbReference>
<proteinExistence type="predicted"/>
<dbReference type="GO" id="GO:0008745">
    <property type="term" value="F:N-acetylmuramoyl-L-alanine amidase activity"/>
    <property type="evidence" value="ECO:0007669"/>
    <property type="project" value="InterPro"/>
</dbReference>
<protein>
    <submittedName>
        <fullName evidence="2">Autolysin, amidase</fullName>
    </submittedName>
</protein>
<dbReference type="InterPro" id="IPR024968">
    <property type="entry name" value="SlpA_C_lactobacillus"/>
</dbReference>
<evidence type="ECO:0000259" key="1">
    <source>
        <dbReference type="SMART" id="SM00644"/>
    </source>
</evidence>
<dbReference type="Pfam" id="PF01510">
    <property type="entry name" value="Amidase_2"/>
    <property type="match status" value="1"/>
</dbReference>
<sequence length="379" mass="42754">MNLKKFFTATAMVVLSAVAVSFIHPKTATVYAEESINSLAKKQKYVGTSYLYQILAAQNITYNKFYTQNKIEYRNGKPEGIVIHETADPGATAMNEAIYFNREWPNMYAYVHAFIDSTTVIQMMTPDYGAWGAGPMANDRFIHIELCEEDNRADFIKSVNNDAIYTARLLHRYNLKPVNATHDGKGTIWSHAAVSKFLGGTDHGDPDGYFAKWGYSMDQFFDLVKYYYDLQNNKNEPTKKDNPEDNITKIPDVKKGETTLMHDAYVYDAKGKRVKNKAVKRAGTAVNIIDAKMINKTKYYQIAKNEYINAANIDGTLRLLVKNSYIYDTVGVKTGNTKLLKDSKVKTYGSAVKIAGESYYAIGATQFVKTDNFKAIKSR</sequence>
<dbReference type="EMBL" id="AZFM01000009">
    <property type="protein sequence ID" value="KRL90445.1"/>
    <property type="molecule type" value="Genomic_DNA"/>
</dbReference>
<dbReference type="InterPro" id="IPR002502">
    <property type="entry name" value="Amidase_domain"/>
</dbReference>
<keyword evidence="3" id="KW-1185">Reference proteome</keyword>
<reference evidence="2 3" key="1">
    <citation type="journal article" date="2015" name="Genome Announc.">
        <title>Expanding the biotechnology potential of lactobacilli through comparative genomics of 213 strains and associated genera.</title>
        <authorList>
            <person name="Sun Z."/>
            <person name="Harris H.M."/>
            <person name="McCann A."/>
            <person name="Guo C."/>
            <person name="Argimon S."/>
            <person name="Zhang W."/>
            <person name="Yang X."/>
            <person name="Jeffery I.B."/>
            <person name="Cooney J.C."/>
            <person name="Kagawa T.F."/>
            <person name="Liu W."/>
            <person name="Song Y."/>
            <person name="Salvetti E."/>
            <person name="Wrobel A."/>
            <person name="Rasinkangas P."/>
            <person name="Parkhill J."/>
            <person name="Rea M.C."/>
            <person name="O'Sullivan O."/>
            <person name="Ritari J."/>
            <person name="Douillard F.P."/>
            <person name="Paul Ross R."/>
            <person name="Yang R."/>
            <person name="Briner A.E."/>
            <person name="Felis G.E."/>
            <person name="de Vos W.M."/>
            <person name="Barrangou R."/>
            <person name="Klaenhammer T.R."/>
            <person name="Caufield P.W."/>
            <person name="Cui Y."/>
            <person name="Zhang H."/>
            <person name="O'Toole P.W."/>
        </authorList>
    </citation>
    <scope>NUCLEOTIDE SEQUENCE [LARGE SCALE GENOMIC DNA]</scope>
    <source>
        <strain evidence="2 3">DSM 16043</strain>
    </source>
</reference>
<dbReference type="InterPro" id="IPR036505">
    <property type="entry name" value="Amidase/PGRP_sf"/>
</dbReference>
<accession>A0A0R1UAS7</accession>
<gene>
    <name evidence="2" type="ORF">FC46_GL001890</name>
</gene>
<dbReference type="RefSeq" id="WP_057798090.1">
    <property type="nucleotide sequence ID" value="NZ_AZFM01000009.1"/>
</dbReference>
<evidence type="ECO:0000313" key="3">
    <source>
        <dbReference type="Proteomes" id="UP000051036"/>
    </source>
</evidence>
<organism evidence="2 3">
    <name type="scientific">Lactobacillus kalixensis DSM 16043</name>
    <dbReference type="NCBI Taxonomy" id="1423763"/>
    <lineage>
        <taxon>Bacteria</taxon>
        <taxon>Bacillati</taxon>
        <taxon>Bacillota</taxon>
        <taxon>Bacilli</taxon>
        <taxon>Lactobacillales</taxon>
        <taxon>Lactobacillaceae</taxon>
        <taxon>Lactobacillus</taxon>
    </lineage>
</organism>
<dbReference type="GO" id="GO:0009253">
    <property type="term" value="P:peptidoglycan catabolic process"/>
    <property type="evidence" value="ECO:0007669"/>
    <property type="project" value="InterPro"/>
</dbReference>
<dbReference type="PATRIC" id="fig|1423763.3.peg.1933"/>
<name>A0A0R1UAS7_9LACO</name>
<dbReference type="Gene3D" id="3.40.80.10">
    <property type="entry name" value="Peptidoglycan recognition protein-like"/>
    <property type="match status" value="1"/>
</dbReference>
<dbReference type="SUPFAM" id="SSF55846">
    <property type="entry name" value="N-acetylmuramoyl-L-alanine amidase-like"/>
    <property type="match status" value="1"/>
</dbReference>
<comment type="caution">
    <text evidence="2">The sequence shown here is derived from an EMBL/GenBank/DDBJ whole genome shotgun (WGS) entry which is preliminary data.</text>
</comment>
<dbReference type="STRING" id="1423763.FC46_GL001890"/>
<dbReference type="Proteomes" id="UP000051036">
    <property type="component" value="Unassembled WGS sequence"/>
</dbReference>
<dbReference type="AlphaFoldDB" id="A0A0R1UAS7"/>